<comment type="caution">
    <text evidence="1">The sequence shown here is derived from an EMBL/GenBank/DDBJ whole genome shotgun (WGS) entry which is preliminary data.</text>
</comment>
<accession>A0A4C1TT82</accession>
<evidence type="ECO:0000313" key="1">
    <source>
        <dbReference type="EMBL" id="GBP17215.1"/>
    </source>
</evidence>
<protein>
    <submittedName>
        <fullName evidence="1">Uncharacterized protein</fullName>
    </submittedName>
</protein>
<evidence type="ECO:0000313" key="2">
    <source>
        <dbReference type="Proteomes" id="UP000299102"/>
    </source>
</evidence>
<sequence>MARLLLESTLAPAIGCVNLKRSFCVALTSKSLQSRATPRNFVGVGARRRSFHLEAFRKFGVNVFVQFSTIGFSTDVDVFITLLTSNQACEPLEFRQSSQPMDTRDRGVTVAGLIDGKRISDGGRSGLMKRRGGWWREQHNCIRPQLSNEIPAAGGRSCHWLGFHGGAGYGRGDRHESTVLRNLLCTLFGEHLKTVGSHIGGILCLPSLRRNGRLFGITSILLGLPSQAKDELEIQNNFLEKKIFENRIL</sequence>
<organism evidence="1 2">
    <name type="scientific">Eumeta variegata</name>
    <name type="common">Bagworm moth</name>
    <name type="synonym">Eumeta japonica</name>
    <dbReference type="NCBI Taxonomy" id="151549"/>
    <lineage>
        <taxon>Eukaryota</taxon>
        <taxon>Metazoa</taxon>
        <taxon>Ecdysozoa</taxon>
        <taxon>Arthropoda</taxon>
        <taxon>Hexapoda</taxon>
        <taxon>Insecta</taxon>
        <taxon>Pterygota</taxon>
        <taxon>Neoptera</taxon>
        <taxon>Endopterygota</taxon>
        <taxon>Lepidoptera</taxon>
        <taxon>Glossata</taxon>
        <taxon>Ditrysia</taxon>
        <taxon>Tineoidea</taxon>
        <taxon>Psychidae</taxon>
        <taxon>Oiketicinae</taxon>
        <taxon>Eumeta</taxon>
    </lineage>
</organism>
<proteinExistence type="predicted"/>
<reference evidence="1 2" key="1">
    <citation type="journal article" date="2019" name="Commun. Biol.">
        <title>The bagworm genome reveals a unique fibroin gene that provides high tensile strength.</title>
        <authorList>
            <person name="Kono N."/>
            <person name="Nakamura H."/>
            <person name="Ohtoshi R."/>
            <person name="Tomita M."/>
            <person name="Numata K."/>
            <person name="Arakawa K."/>
        </authorList>
    </citation>
    <scope>NUCLEOTIDE SEQUENCE [LARGE SCALE GENOMIC DNA]</scope>
</reference>
<keyword evidence="2" id="KW-1185">Reference proteome</keyword>
<dbReference type="AlphaFoldDB" id="A0A4C1TT82"/>
<gene>
    <name evidence="1" type="ORF">EVAR_17331_1</name>
</gene>
<dbReference type="EMBL" id="BGZK01000085">
    <property type="protein sequence ID" value="GBP17215.1"/>
    <property type="molecule type" value="Genomic_DNA"/>
</dbReference>
<name>A0A4C1TT82_EUMVA</name>
<dbReference type="Proteomes" id="UP000299102">
    <property type="component" value="Unassembled WGS sequence"/>
</dbReference>